<comment type="caution">
    <text evidence="12">The sequence shown here is derived from an EMBL/GenBank/DDBJ whole genome shotgun (WGS) entry which is preliminary data.</text>
</comment>
<dbReference type="InterPro" id="IPR049031">
    <property type="entry name" value="T2SSK_SAM-like_1st"/>
</dbReference>
<sequence>MKLPAAGRHARGAALLLVLWLIALLAALVGAFALTARTEHLQGRVLHRGVVATEAARAGLEYAVARVIDTTPEGRWLADGREYGWRFHDAGLTLRIVDETGKVDLNVAQPPLLAALLRTAGAEAGAADQLAGAIVDWRDTDDLGQPAGAAEDPQYAAAGIPYGAKDAPFEDIGELQQVLDMTPALYAAVAPHVTVHSGLPSPDPRFAGALVLQAIGIDPQPVLDQRMPSAGITPQPDLLGAGTGTYSIDSHARLADGREAVLRAVVRVGGGAPGTAYTPLFWNEGVSVSESQPRP</sequence>
<evidence type="ECO:0000256" key="3">
    <source>
        <dbReference type="ARBA" id="ARBA00022448"/>
    </source>
</evidence>
<comment type="similarity">
    <text evidence="2 10">Belongs to the GSP K family.</text>
</comment>
<dbReference type="InterPro" id="IPR038072">
    <property type="entry name" value="GspK_central_sf"/>
</dbReference>
<dbReference type="Proteomes" id="UP000298681">
    <property type="component" value="Unassembled WGS sequence"/>
</dbReference>
<dbReference type="SUPFAM" id="SSF158544">
    <property type="entry name" value="GspK insert domain-like"/>
    <property type="match status" value="1"/>
</dbReference>
<evidence type="ECO:0000259" key="11">
    <source>
        <dbReference type="Pfam" id="PF21687"/>
    </source>
</evidence>
<evidence type="ECO:0000313" key="12">
    <source>
        <dbReference type="EMBL" id="TKS54831.1"/>
    </source>
</evidence>
<comment type="subcellular location">
    <subcellularLocation>
        <location evidence="1 10">Cell inner membrane</location>
    </subcellularLocation>
</comment>
<keyword evidence="5 10" id="KW-0997">Cell inner membrane</keyword>
<evidence type="ECO:0000256" key="10">
    <source>
        <dbReference type="PIRNR" id="PIRNR002786"/>
    </source>
</evidence>
<keyword evidence="3 10" id="KW-0813">Transport</keyword>
<dbReference type="InterPro" id="IPR005628">
    <property type="entry name" value="GspK"/>
</dbReference>
<evidence type="ECO:0000256" key="1">
    <source>
        <dbReference type="ARBA" id="ARBA00004533"/>
    </source>
</evidence>
<dbReference type="Pfam" id="PF21687">
    <property type="entry name" value="T2SSK_1st"/>
    <property type="match status" value="1"/>
</dbReference>
<dbReference type="PIRSF" id="PIRSF002786">
    <property type="entry name" value="XcpX"/>
    <property type="match status" value="1"/>
</dbReference>
<proteinExistence type="inferred from homology"/>
<keyword evidence="7" id="KW-0653">Protein transport</keyword>
<dbReference type="AlphaFoldDB" id="A0A4Z1RMH3"/>
<keyword evidence="6" id="KW-0812">Transmembrane</keyword>
<protein>
    <recommendedName>
        <fullName evidence="10">Type II secretion system protein K</fullName>
    </recommendedName>
</protein>
<dbReference type="PANTHER" id="PTHR38831">
    <property type="entry name" value="TYPE II SECRETION SYSTEM PROTEIN K"/>
    <property type="match status" value="1"/>
</dbReference>
<gene>
    <name evidence="12" type="ORF">E4582_08705</name>
</gene>
<name>A0A4Z1RMH3_9GAMM</name>
<feature type="domain" description="T2SS protein K first SAM-like" evidence="11">
    <location>
        <begin position="108"/>
        <end position="195"/>
    </location>
</feature>
<evidence type="ECO:0000256" key="8">
    <source>
        <dbReference type="ARBA" id="ARBA00022989"/>
    </source>
</evidence>
<organism evidence="12 13">
    <name type="scientific">Luteimonas yindakuii</name>
    <dbReference type="NCBI Taxonomy" id="2565782"/>
    <lineage>
        <taxon>Bacteria</taxon>
        <taxon>Pseudomonadati</taxon>
        <taxon>Pseudomonadota</taxon>
        <taxon>Gammaproteobacteria</taxon>
        <taxon>Lysobacterales</taxon>
        <taxon>Lysobacteraceae</taxon>
        <taxon>Luteimonas</taxon>
    </lineage>
</organism>
<keyword evidence="8" id="KW-1133">Transmembrane helix</keyword>
<dbReference type="Gene3D" id="1.10.40.60">
    <property type="entry name" value="EpsJ-like"/>
    <property type="match status" value="1"/>
</dbReference>
<keyword evidence="9 10" id="KW-0472">Membrane</keyword>
<evidence type="ECO:0000313" key="13">
    <source>
        <dbReference type="Proteomes" id="UP000298681"/>
    </source>
</evidence>
<evidence type="ECO:0000256" key="4">
    <source>
        <dbReference type="ARBA" id="ARBA00022475"/>
    </source>
</evidence>
<evidence type="ECO:0000256" key="7">
    <source>
        <dbReference type="ARBA" id="ARBA00022927"/>
    </source>
</evidence>
<keyword evidence="4 10" id="KW-1003">Cell membrane</keyword>
<dbReference type="PANTHER" id="PTHR38831:SF2">
    <property type="entry name" value="TYPE II SECRETION SYSTEM PROTEIN K"/>
    <property type="match status" value="1"/>
</dbReference>
<evidence type="ECO:0000256" key="6">
    <source>
        <dbReference type="ARBA" id="ARBA00022692"/>
    </source>
</evidence>
<keyword evidence="13" id="KW-1185">Reference proteome</keyword>
<dbReference type="RefSeq" id="WP_134674187.1">
    <property type="nucleotide sequence ID" value="NZ_SPUH01000001.1"/>
</dbReference>
<accession>A0A4Z1RMH3</accession>
<dbReference type="EMBL" id="SPUH01000001">
    <property type="protein sequence ID" value="TKS54831.1"/>
    <property type="molecule type" value="Genomic_DNA"/>
</dbReference>
<evidence type="ECO:0000256" key="9">
    <source>
        <dbReference type="ARBA" id="ARBA00023136"/>
    </source>
</evidence>
<dbReference type="GO" id="GO:0009306">
    <property type="term" value="P:protein secretion"/>
    <property type="evidence" value="ECO:0007669"/>
    <property type="project" value="InterPro"/>
</dbReference>
<evidence type="ECO:0000256" key="5">
    <source>
        <dbReference type="ARBA" id="ARBA00022519"/>
    </source>
</evidence>
<reference evidence="12 13" key="1">
    <citation type="submission" date="2019-01" db="EMBL/GenBank/DDBJ databases">
        <authorList>
            <person name="Zhang S."/>
        </authorList>
    </citation>
    <scope>NUCLEOTIDE SEQUENCE [LARGE SCALE GENOMIC DNA]</scope>
    <source>
        <strain evidence="12 13">1626</strain>
    </source>
</reference>
<evidence type="ECO:0000256" key="2">
    <source>
        <dbReference type="ARBA" id="ARBA00007246"/>
    </source>
</evidence>
<dbReference type="GO" id="GO:0005886">
    <property type="term" value="C:plasma membrane"/>
    <property type="evidence" value="ECO:0007669"/>
    <property type="project" value="UniProtKB-SubCell"/>
</dbReference>